<organism evidence="2 3">
    <name type="scientific">Isoptericola cucumis</name>
    <dbReference type="NCBI Taxonomy" id="1776856"/>
    <lineage>
        <taxon>Bacteria</taxon>
        <taxon>Bacillati</taxon>
        <taxon>Actinomycetota</taxon>
        <taxon>Actinomycetes</taxon>
        <taxon>Micrococcales</taxon>
        <taxon>Promicromonosporaceae</taxon>
        <taxon>Isoptericola</taxon>
    </lineage>
</organism>
<dbReference type="EMBL" id="BMDG01000014">
    <property type="protein sequence ID" value="GGI11271.1"/>
    <property type="molecule type" value="Genomic_DNA"/>
</dbReference>
<dbReference type="SUPFAM" id="SSF54593">
    <property type="entry name" value="Glyoxalase/Bleomycin resistance protein/Dihydroxybiphenyl dioxygenase"/>
    <property type="match status" value="1"/>
</dbReference>
<dbReference type="RefSeq" id="WP_188525056.1">
    <property type="nucleotide sequence ID" value="NZ_BMDG01000014.1"/>
</dbReference>
<evidence type="ECO:0000313" key="2">
    <source>
        <dbReference type="EMBL" id="GGI11271.1"/>
    </source>
</evidence>
<dbReference type="InterPro" id="IPR029068">
    <property type="entry name" value="Glyas_Bleomycin-R_OHBP_Dase"/>
</dbReference>
<dbReference type="InterPro" id="IPR004360">
    <property type="entry name" value="Glyas_Fos-R_dOase_dom"/>
</dbReference>
<dbReference type="Proteomes" id="UP000632535">
    <property type="component" value="Unassembled WGS sequence"/>
</dbReference>
<dbReference type="Gene3D" id="3.30.720.120">
    <property type="match status" value="1"/>
</dbReference>
<reference evidence="3" key="1">
    <citation type="journal article" date="2019" name="Int. J. Syst. Evol. Microbiol.">
        <title>The Global Catalogue of Microorganisms (GCM) 10K type strain sequencing project: providing services to taxonomists for standard genome sequencing and annotation.</title>
        <authorList>
            <consortium name="The Broad Institute Genomics Platform"/>
            <consortium name="The Broad Institute Genome Sequencing Center for Infectious Disease"/>
            <person name="Wu L."/>
            <person name="Ma J."/>
        </authorList>
    </citation>
    <scope>NUCLEOTIDE SEQUENCE [LARGE SCALE GENOMIC DNA]</scope>
    <source>
        <strain evidence="3">CCM 8653</strain>
    </source>
</reference>
<evidence type="ECO:0000313" key="3">
    <source>
        <dbReference type="Proteomes" id="UP000632535"/>
    </source>
</evidence>
<dbReference type="InterPro" id="IPR037523">
    <property type="entry name" value="VOC_core"/>
</dbReference>
<sequence>MTVGLWATLTYRDAETAMTWLRAVGFTEHEVYREDGDPSNVAHAEYLWPAGGGVMFGSYAGERPTWPKQPGTGSAYLMTDDVDRAHDAATAAGGASLQAPHDEPYGRTAAVTDPEGNIWSFGTYDGA</sequence>
<gene>
    <name evidence="2" type="ORF">GCM10007368_35370</name>
</gene>
<dbReference type="PROSITE" id="PS51819">
    <property type="entry name" value="VOC"/>
    <property type="match status" value="1"/>
</dbReference>
<comment type="caution">
    <text evidence="2">The sequence shown here is derived from an EMBL/GenBank/DDBJ whole genome shotgun (WGS) entry which is preliminary data.</text>
</comment>
<dbReference type="Pfam" id="PF00903">
    <property type="entry name" value="Glyoxalase"/>
    <property type="match status" value="1"/>
</dbReference>
<keyword evidence="3" id="KW-1185">Reference proteome</keyword>
<protein>
    <submittedName>
        <fullName evidence="2">Similarity with Glyoxalase/Bleomycin resistance protein</fullName>
    </submittedName>
</protein>
<accession>A0ABQ2BCS0</accession>
<proteinExistence type="predicted"/>
<feature type="domain" description="VOC" evidence="1">
    <location>
        <begin position="2"/>
        <end position="124"/>
    </location>
</feature>
<name>A0ABQ2BCS0_9MICO</name>
<dbReference type="Gene3D" id="3.30.720.110">
    <property type="match status" value="1"/>
</dbReference>
<evidence type="ECO:0000259" key="1">
    <source>
        <dbReference type="PROSITE" id="PS51819"/>
    </source>
</evidence>